<dbReference type="PANTHER" id="PTHR21210:SF0">
    <property type="entry name" value="TRNA (URACIL-O(2)-)-METHYLTRANSFERASE-RELATED"/>
    <property type="match status" value="1"/>
</dbReference>
<dbReference type="EC" id="2.1.1.211" evidence="3 11"/>
<protein>
    <recommendedName>
        <fullName evidence="4 11">tRNA (uracil-O(2)-)-methyltransferase</fullName>
        <ecNumber evidence="3 11">2.1.1.211</ecNumber>
    </recommendedName>
</protein>
<dbReference type="EMBL" id="PDNB01000082">
    <property type="protein sequence ID" value="PGH10797.1"/>
    <property type="molecule type" value="Genomic_DNA"/>
</dbReference>
<comment type="caution">
    <text evidence="13">The sequence shown here is derived from an EMBL/GenBank/DDBJ whole genome shotgun (WGS) entry which is preliminary data.</text>
</comment>
<evidence type="ECO:0000256" key="5">
    <source>
        <dbReference type="ARBA" id="ARBA00022490"/>
    </source>
</evidence>
<dbReference type="GO" id="GO:0005737">
    <property type="term" value="C:cytoplasm"/>
    <property type="evidence" value="ECO:0007669"/>
    <property type="project" value="UniProtKB-SubCell"/>
</dbReference>
<accession>A0A2B7XQL7</accession>
<comment type="function">
    <text evidence="11">Adenosyl-L-methionine (AdoMet)-dependent tRNA (uracil-O(2)-)-methyltransferase.</text>
</comment>
<keyword evidence="8 11" id="KW-0949">S-adenosyl-L-methionine</keyword>
<evidence type="ECO:0000313" key="14">
    <source>
        <dbReference type="Proteomes" id="UP000223968"/>
    </source>
</evidence>
<organism evidence="13 14">
    <name type="scientific">Helicocarpus griseus UAMH5409</name>
    <dbReference type="NCBI Taxonomy" id="1447875"/>
    <lineage>
        <taxon>Eukaryota</taxon>
        <taxon>Fungi</taxon>
        <taxon>Dikarya</taxon>
        <taxon>Ascomycota</taxon>
        <taxon>Pezizomycotina</taxon>
        <taxon>Eurotiomycetes</taxon>
        <taxon>Eurotiomycetidae</taxon>
        <taxon>Onygenales</taxon>
        <taxon>Ajellomycetaceae</taxon>
        <taxon>Helicocarpus</taxon>
    </lineage>
</organism>
<dbReference type="OrthoDB" id="10047021at2759"/>
<feature type="compositionally biased region" description="Low complexity" evidence="12">
    <location>
        <begin position="477"/>
        <end position="487"/>
    </location>
</feature>
<dbReference type="AlphaFoldDB" id="A0A2B7XQL7"/>
<evidence type="ECO:0000256" key="12">
    <source>
        <dbReference type="SAM" id="MobiDB-lite"/>
    </source>
</evidence>
<keyword evidence="5 11" id="KW-0963">Cytoplasm</keyword>
<comment type="similarity">
    <text evidence="2 11">Belongs to the TRM44 family.</text>
</comment>
<dbReference type="Proteomes" id="UP000223968">
    <property type="component" value="Unassembled WGS sequence"/>
</dbReference>
<evidence type="ECO:0000256" key="8">
    <source>
        <dbReference type="ARBA" id="ARBA00022691"/>
    </source>
</evidence>
<dbReference type="InterPro" id="IPR011671">
    <property type="entry name" value="tRNA_uracil_MeTrfase"/>
</dbReference>
<keyword evidence="6 11" id="KW-0489">Methyltransferase</keyword>
<evidence type="ECO:0000256" key="3">
    <source>
        <dbReference type="ARBA" id="ARBA00012795"/>
    </source>
</evidence>
<dbReference type="STRING" id="1447875.A0A2B7XQL7"/>
<comment type="catalytic activity">
    <reaction evidence="10 11">
        <text>uridine(44) in tRNA(Ser) + S-adenosyl-L-methionine = 2'-O-methyluridine(44) in tRNA(Ser) + S-adenosyl-L-homocysteine + H(+)</text>
        <dbReference type="Rhea" id="RHEA:43100"/>
        <dbReference type="Rhea" id="RHEA-COMP:10339"/>
        <dbReference type="Rhea" id="RHEA-COMP:10340"/>
        <dbReference type="ChEBI" id="CHEBI:15378"/>
        <dbReference type="ChEBI" id="CHEBI:57856"/>
        <dbReference type="ChEBI" id="CHEBI:59789"/>
        <dbReference type="ChEBI" id="CHEBI:65315"/>
        <dbReference type="ChEBI" id="CHEBI:74478"/>
        <dbReference type="EC" id="2.1.1.211"/>
    </reaction>
</comment>
<comment type="subcellular location">
    <subcellularLocation>
        <location evidence="1 11">Cytoplasm</location>
    </subcellularLocation>
</comment>
<dbReference type="PANTHER" id="PTHR21210">
    <property type="entry name" value="TRNA (URACIL-O(2)-)-METHYLTRANSFERASE-RELATED"/>
    <property type="match status" value="1"/>
</dbReference>
<dbReference type="GO" id="GO:0030488">
    <property type="term" value="P:tRNA methylation"/>
    <property type="evidence" value="ECO:0007669"/>
    <property type="project" value="UniProtKB-UniRule"/>
</dbReference>
<gene>
    <name evidence="13" type="ORF">AJ79_05270</name>
</gene>
<evidence type="ECO:0000256" key="6">
    <source>
        <dbReference type="ARBA" id="ARBA00022603"/>
    </source>
</evidence>
<evidence type="ECO:0000256" key="7">
    <source>
        <dbReference type="ARBA" id="ARBA00022679"/>
    </source>
</evidence>
<keyword evidence="7 11" id="KW-0808">Transferase</keyword>
<reference evidence="13 14" key="1">
    <citation type="submission" date="2017-10" db="EMBL/GenBank/DDBJ databases">
        <title>Comparative genomics in systemic dimorphic fungi from Ajellomycetaceae.</title>
        <authorList>
            <person name="Munoz J.F."/>
            <person name="Mcewen J.G."/>
            <person name="Clay O.K."/>
            <person name="Cuomo C.A."/>
        </authorList>
    </citation>
    <scope>NUCLEOTIDE SEQUENCE [LARGE SCALE GENOMIC DNA]</scope>
    <source>
        <strain evidence="13 14">UAMH5409</strain>
    </source>
</reference>
<evidence type="ECO:0000256" key="2">
    <source>
        <dbReference type="ARBA" id="ARBA00009056"/>
    </source>
</evidence>
<name>A0A2B7XQL7_9EURO</name>
<keyword evidence="14" id="KW-1185">Reference proteome</keyword>
<proteinExistence type="inferred from homology"/>
<dbReference type="Pfam" id="PF07757">
    <property type="entry name" value="AdoMet_MTase"/>
    <property type="match status" value="1"/>
</dbReference>
<evidence type="ECO:0000256" key="9">
    <source>
        <dbReference type="ARBA" id="ARBA00022694"/>
    </source>
</evidence>
<evidence type="ECO:0000313" key="13">
    <source>
        <dbReference type="EMBL" id="PGH10797.1"/>
    </source>
</evidence>
<feature type="region of interest" description="Disordered" evidence="12">
    <location>
        <begin position="475"/>
        <end position="533"/>
    </location>
</feature>
<sequence>MSSTIPRSRESPTAQPDMAFAATLERSCLSSSLQTWVTSPELMKTGEKFPIEAFLGVTNHLLANPNINSSHVFRADILYDSSGILKTVDDKESNCCGNSENTNSEQSIIVSPKAISPESIPGFRLTRTVVRRFIPRKEIDRPIEQSCYFYEDSDKGDVPNGARKERQRCLFVCAPHAVSENELPYYHPPVRALAQLYDFTRASASASDGDGSGTLSIHFLPFSPEFPQFIPYRLQRTLLALLSTQLRLSRKPFAATGPFKPNTAAPKDNIIPQNIVQNTYSRLKQAYAADLMNNWVETTEPSKHVFEDLSIAAFLIELWKTMYSLPTSAKRDNTNGTKDHPPPFPGFVDIACGNGVLTYILHAEGYDGWGFDARRRKSWSIFPNSTQDRLKEAICIPKPFKDLFEHSQDPGSQTQETELHAGIFSKDTFIISNHADELTLWTPLLGVLSNPDNPLPFLAIPCCSHALSGTRYRFPAPKSSSKNPSNSTVPVESSQSDPGGNKNNGTADTQPAQQSPETQETESPEQNAPPSTGDLKALRALKLDERTNPENQSSAYASLTAKVMQVADEVGYGSDIDKTLLRIPSTRNIGIVGGVKRAMVMKDGEKTEGAEGLGTNGTRNENRNGMNRVEEVVERECARYGGVEAAAKMWIERSLGLQKTQGRGKVKGGGGHGH</sequence>
<keyword evidence="9 11" id="KW-0819">tRNA processing</keyword>
<evidence type="ECO:0000256" key="4">
    <source>
        <dbReference type="ARBA" id="ARBA00017788"/>
    </source>
</evidence>
<evidence type="ECO:0000256" key="10">
    <source>
        <dbReference type="ARBA" id="ARBA00047957"/>
    </source>
</evidence>
<feature type="compositionally biased region" description="Polar residues" evidence="12">
    <location>
        <begin position="488"/>
        <end position="518"/>
    </location>
</feature>
<evidence type="ECO:0000256" key="11">
    <source>
        <dbReference type="RuleBase" id="RU368004"/>
    </source>
</evidence>
<dbReference type="GO" id="GO:0141101">
    <property type="term" value="F:tRNA(Ser) (uridine(44)-2'-O-)-methyltransferase activity"/>
    <property type="evidence" value="ECO:0007669"/>
    <property type="project" value="UniProtKB-EC"/>
</dbReference>
<evidence type="ECO:0000256" key="1">
    <source>
        <dbReference type="ARBA" id="ARBA00004496"/>
    </source>
</evidence>